<dbReference type="STRING" id="98765.A0A2R6NSB3"/>
<evidence type="ECO:0000259" key="2">
    <source>
        <dbReference type="Pfam" id="PF20153"/>
    </source>
</evidence>
<dbReference type="InterPro" id="IPR045338">
    <property type="entry name" value="DUF6535"/>
</dbReference>
<feature type="domain" description="DUF6535" evidence="2">
    <location>
        <begin position="2"/>
        <end position="181"/>
    </location>
</feature>
<dbReference type="Proteomes" id="UP000186601">
    <property type="component" value="Unassembled WGS sequence"/>
</dbReference>
<name>A0A2R6NSB3_9APHY</name>
<protein>
    <recommendedName>
        <fullName evidence="2">DUF6535 domain-containing protein</fullName>
    </recommendedName>
</protein>
<feature type="transmembrane region" description="Helical" evidence="1">
    <location>
        <begin position="192"/>
        <end position="216"/>
    </location>
</feature>
<dbReference type="EMBL" id="MLYV02000881">
    <property type="protein sequence ID" value="PSR75678.1"/>
    <property type="molecule type" value="Genomic_DNA"/>
</dbReference>
<keyword evidence="1" id="KW-0472">Membrane</keyword>
<feature type="transmembrane region" description="Helical" evidence="1">
    <location>
        <begin position="93"/>
        <end position="118"/>
    </location>
</feature>
<dbReference type="Pfam" id="PF20153">
    <property type="entry name" value="DUF6535"/>
    <property type="match status" value="1"/>
</dbReference>
<gene>
    <name evidence="3" type="ORF">PHLCEN_2v8969</name>
</gene>
<keyword evidence="4" id="KW-1185">Reference proteome</keyword>
<organism evidence="3 4">
    <name type="scientific">Hermanssonia centrifuga</name>
    <dbReference type="NCBI Taxonomy" id="98765"/>
    <lineage>
        <taxon>Eukaryota</taxon>
        <taxon>Fungi</taxon>
        <taxon>Dikarya</taxon>
        <taxon>Basidiomycota</taxon>
        <taxon>Agaricomycotina</taxon>
        <taxon>Agaricomycetes</taxon>
        <taxon>Polyporales</taxon>
        <taxon>Meruliaceae</taxon>
        <taxon>Hermanssonia</taxon>
    </lineage>
</organism>
<proteinExistence type="predicted"/>
<evidence type="ECO:0000313" key="4">
    <source>
        <dbReference type="Proteomes" id="UP000186601"/>
    </source>
</evidence>
<dbReference type="AlphaFoldDB" id="A0A2R6NSB3"/>
<feature type="transmembrane region" description="Helical" evidence="1">
    <location>
        <begin position="153"/>
        <end position="180"/>
    </location>
</feature>
<sequence length="1094" mass="121472">MAKTLRDVDEEKIEDTKEDIDTLLVFAGLFAAVLTPFLAETYQTLSEDPGDTSVAIQRHMSAQSSSYVMMNGFLNSTVPAYPSDAPSFVPPPFALSINVLWFASLTLAVVTASFGILVKQWLREYMVIETSRGAKARLRVRQFRVTALDDWKVFDIAAILPLLLQFSLGLFFVGLCFFSWSVHPTIGRTVTSIVSCWGSFFFFAIIAPACSARCPYKTALLKKAMRVLRRCICGYYITRHIYLGPVKESGAAVEDEDAAGDAKGDVQILTAADAILLDDDLLVTTMSDSLEDIQSSIGQVEVIDFVIAALQQRLPASGLIARPIEFLDLSRLPERTRSTLVKITSQTVKRGLDLRSKPVNDLEEWAQDAIMILLTSYSPTFPPYVVEALTLCMTTAFAPTCHFIRDKQLAFTMMSDASSAVPMEIIYTVVVAALQQTQYLPASGPITRPIVSLDLSHLPEREWTALVKLVSQTLKCRPVLRINSSGDFEGWAQDAITILSAFYPSTFIPEAGDALTLCMTTALIPTCQLIGSAQNLLIGHTSRDSDRSEGIDPRQWLSHMLELLRGLFSRSDITLPVKDILQSIFGLVLAIPDLCGNSCAHDQDQHDLKELLSSHADHVPNSTIGGILVEYRSRLSTSEREADPQYIDPVIAADAALDNDTFLRDVLQEAVQRYQAMPSELMKFIIRIIRNRQKQSILSGHLQFDDISQTTIMGVIARLLNATLDTPRYSDASYTDWELWMKDAVLVLLSISEHLITEEICRTLVRWCTGTSSTEDWQSVIHHLLSLSGGLQITEYEGYRGVFERVHSASSPPMLFRMEETTSGAVNYIQSSVCNGACVHGSGLGEMYIAHEDQGLVFSRVADFLMASATAVKTCLGETSLSGLDDLLVAIFSADPSREIKKQQVHIAISASSCAMADTHVLDSTYVDAIGRYRLLDTIDDVFGQRSQQFFDEDFPMVAVFNVAFLHLHLMCLQISANIDLAERDTRMWSRSLSNLIDELKNFQTLRIPLEQDNDSIVAAAGKCLELLGSHPDRSAIETFIDNLNLHSRWHESKPELRDLLHGLKAFVPEDKVSQYPILDALPEEEHIQNFIPG</sequence>
<keyword evidence="1" id="KW-1133">Transmembrane helix</keyword>
<reference evidence="3 4" key="1">
    <citation type="submission" date="2018-02" db="EMBL/GenBank/DDBJ databases">
        <title>Genome sequence of the basidiomycete white-rot fungus Phlebia centrifuga.</title>
        <authorList>
            <person name="Granchi Z."/>
            <person name="Peng M."/>
            <person name="de Vries R.P."/>
            <person name="Hilden K."/>
            <person name="Makela M.R."/>
            <person name="Grigoriev I."/>
            <person name="Riley R."/>
        </authorList>
    </citation>
    <scope>NUCLEOTIDE SEQUENCE [LARGE SCALE GENOMIC DNA]</scope>
    <source>
        <strain evidence="3 4">FBCC195</strain>
    </source>
</reference>
<comment type="caution">
    <text evidence="3">The sequence shown here is derived from an EMBL/GenBank/DDBJ whole genome shotgun (WGS) entry which is preliminary data.</text>
</comment>
<keyword evidence="1" id="KW-0812">Transmembrane</keyword>
<evidence type="ECO:0000256" key="1">
    <source>
        <dbReference type="SAM" id="Phobius"/>
    </source>
</evidence>
<accession>A0A2R6NSB3</accession>
<evidence type="ECO:0000313" key="3">
    <source>
        <dbReference type="EMBL" id="PSR75678.1"/>
    </source>
</evidence>